<dbReference type="InterPro" id="IPR006839">
    <property type="entry name" value="DarP"/>
</dbReference>
<proteinExistence type="inferred from homology"/>
<feature type="region of interest" description="Disordered" evidence="6">
    <location>
        <begin position="176"/>
        <end position="197"/>
    </location>
</feature>
<name>A0ABS5DVX0_9BURK</name>
<dbReference type="RefSeq" id="WP_210807487.1">
    <property type="nucleotide sequence ID" value="NZ_JAGQDG010000002.1"/>
</dbReference>
<evidence type="ECO:0000256" key="3">
    <source>
        <dbReference type="ARBA" id="ARBA00022730"/>
    </source>
</evidence>
<feature type="region of interest" description="Disordered" evidence="6">
    <location>
        <begin position="1"/>
        <end position="21"/>
    </location>
</feature>
<reference evidence="7 8" key="1">
    <citation type="submission" date="2021-04" db="EMBL/GenBank/DDBJ databases">
        <title>The genome sequence of type strain Ideonella paludis KCTC 32238.</title>
        <authorList>
            <person name="Liu Y."/>
        </authorList>
    </citation>
    <scope>NUCLEOTIDE SEQUENCE [LARGE SCALE GENOMIC DNA]</scope>
    <source>
        <strain evidence="7 8">KCTC 32238</strain>
    </source>
</reference>
<dbReference type="EMBL" id="JAGQDG010000002">
    <property type="protein sequence ID" value="MBQ0935001.1"/>
    <property type="molecule type" value="Genomic_DNA"/>
</dbReference>
<sequence length="197" mass="22542">MRQEPDDFEPFDEPPSKSELKRQMQALQVLGQELTELPASRIKALDIPESLRDALKEYERTRSHEGRRRQLQFIGKLMRQTDPAPLREAVAAYKLGSAKETLALHEAEHWRDRLMSDDNALTIWLQAHPSTDVQHLRSLLRSARKDAQQLTEAGMPRHGKAYRELFQWVKAALNSAKAANADSDAEPDADTDEDEYL</sequence>
<feature type="compositionally biased region" description="Acidic residues" evidence="6">
    <location>
        <begin position="1"/>
        <end position="12"/>
    </location>
</feature>
<keyword evidence="4 5" id="KW-0694">RNA-binding</keyword>
<accession>A0ABS5DVX0</accession>
<dbReference type="NCBIfam" id="NF003593">
    <property type="entry name" value="PRK05255.1-1"/>
    <property type="match status" value="1"/>
</dbReference>
<dbReference type="SUPFAM" id="SSF158710">
    <property type="entry name" value="PSPTO4464-like"/>
    <property type="match status" value="1"/>
</dbReference>
<keyword evidence="8" id="KW-1185">Reference proteome</keyword>
<keyword evidence="3 5" id="KW-0699">rRNA-binding</keyword>
<dbReference type="HAMAP" id="MF_00765">
    <property type="entry name" value="DarP"/>
    <property type="match status" value="1"/>
</dbReference>
<dbReference type="PANTHER" id="PTHR38101:SF1">
    <property type="entry name" value="UPF0307 PROTEIN YJGA"/>
    <property type="match status" value="1"/>
</dbReference>
<dbReference type="Proteomes" id="UP000672097">
    <property type="component" value="Unassembled WGS sequence"/>
</dbReference>
<keyword evidence="1 5" id="KW-0963">Cytoplasm</keyword>
<evidence type="ECO:0000313" key="7">
    <source>
        <dbReference type="EMBL" id="MBQ0935001.1"/>
    </source>
</evidence>
<comment type="function">
    <text evidence="5">Member of a network of 50S ribosomal subunit biogenesis factors which assembles along the 30S-50S interface, preventing incorrect 23S rRNA structures from forming. Promotes peptidyl transferase center (PTC) maturation.</text>
</comment>
<dbReference type="Gene3D" id="1.10.60.30">
    <property type="entry name" value="PSPTO4464-like domains"/>
    <property type="match status" value="2"/>
</dbReference>
<dbReference type="PANTHER" id="PTHR38101">
    <property type="entry name" value="UPF0307 PROTEIN YJGA"/>
    <property type="match status" value="1"/>
</dbReference>
<gene>
    <name evidence="5" type="primary">darP</name>
    <name evidence="7" type="ORF">KAK11_06675</name>
</gene>
<evidence type="ECO:0000256" key="1">
    <source>
        <dbReference type="ARBA" id="ARBA00022490"/>
    </source>
</evidence>
<comment type="similarity">
    <text evidence="5">Belongs to the DarP family.</text>
</comment>
<dbReference type="CDD" id="cd16331">
    <property type="entry name" value="YjgA-like"/>
    <property type="match status" value="1"/>
</dbReference>
<protein>
    <recommendedName>
        <fullName evidence="5">Dual-action ribosomal maturation protein DarP</fullName>
    </recommendedName>
    <alternativeName>
        <fullName evidence="5">Large ribosomal subunit assembly factor DarP</fullName>
    </alternativeName>
</protein>
<evidence type="ECO:0000256" key="4">
    <source>
        <dbReference type="ARBA" id="ARBA00022884"/>
    </source>
</evidence>
<dbReference type="PIRSF" id="PIRSF016183">
    <property type="entry name" value="UCP016183"/>
    <property type="match status" value="1"/>
</dbReference>
<keyword evidence="2 5" id="KW-0690">Ribosome biogenesis</keyword>
<evidence type="ECO:0000256" key="5">
    <source>
        <dbReference type="HAMAP-Rule" id="MF_00765"/>
    </source>
</evidence>
<evidence type="ECO:0000313" key="8">
    <source>
        <dbReference type="Proteomes" id="UP000672097"/>
    </source>
</evidence>
<feature type="compositionally biased region" description="Acidic residues" evidence="6">
    <location>
        <begin position="183"/>
        <end position="197"/>
    </location>
</feature>
<evidence type="ECO:0000256" key="6">
    <source>
        <dbReference type="SAM" id="MobiDB-lite"/>
    </source>
</evidence>
<comment type="caution">
    <text evidence="7">The sequence shown here is derived from an EMBL/GenBank/DDBJ whole genome shotgun (WGS) entry which is preliminary data.</text>
</comment>
<comment type="subcellular location">
    <subcellularLocation>
        <location evidence="5">Cytoplasm</location>
    </subcellularLocation>
    <text evidence="5">Associates with late stage pre-50S ribosomal subunits.</text>
</comment>
<organism evidence="7 8">
    <name type="scientific">Ideonella paludis</name>
    <dbReference type="NCBI Taxonomy" id="1233411"/>
    <lineage>
        <taxon>Bacteria</taxon>
        <taxon>Pseudomonadati</taxon>
        <taxon>Pseudomonadota</taxon>
        <taxon>Betaproteobacteria</taxon>
        <taxon>Burkholderiales</taxon>
        <taxon>Sphaerotilaceae</taxon>
        <taxon>Ideonella</taxon>
    </lineage>
</organism>
<evidence type="ECO:0000256" key="2">
    <source>
        <dbReference type="ARBA" id="ARBA00022517"/>
    </source>
</evidence>
<dbReference type="InterPro" id="IPR023153">
    <property type="entry name" value="DarP_sf"/>
</dbReference>
<dbReference type="Pfam" id="PF04751">
    <property type="entry name" value="DarP"/>
    <property type="match status" value="1"/>
</dbReference>